<proteinExistence type="predicted"/>
<dbReference type="RefSeq" id="WP_126949127.1">
    <property type="nucleotide sequence ID" value="NZ_RZHG01000030.1"/>
</dbReference>
<evidence type="ECO:0000313" key="2">
    <source>
        <dbReference type="Proteomes" id="UP000287336"/>
    </source>
</evidence>
<dbReference type="InterPro" id="IPR025395">
    <property type="entry name" value="Phage_tail_terminator-like"/>
</dbReference>
<keyword evidence="2" id="KW-1185">Reference proteome</keyword>
<accession>A0A433KF17</accession>
<name>A0A433KF17_9GAMM</name>
<dbReference type="EMBL" id="RZHG01000030">
    <property type="protein sequence ID" value="RUR26843.1"/>
    <property type="molecule type" value="Genomic_DNA"/>
</dbReference>
<dbReference type="Pfam" id="PF13554">
    <property type="entry name" value="Phage_tail_terminator_5"/>
    <property type="match status" value="1"/>
</dbReference>
<dbReference type="AlphaFoldDB" id="A0A433KF17"/>
<dbReference type="OrthoDB" id="6649503at2"/>
<organism evidence="1 2">
    <name type="scientific">Vreelandella andesensis</name>
    <dbReference type="NCBI Taxonomy" id="447567"/>
    <lineage>
        <taxon>Bacteria</taxon>
        <taxon>Pseudomonadati</taxon>
        <taxon>Pseudomonadota</taxon>
        <taxon>Gammaproteobacteria</taxon>
        <taxon>Oceanospirillales</taxon>
        <taxon>Halomonadaceae</taxon>
        <taxon>Vreelandella</taxon>
    </lineage>
</organism>
<evidence type="ECO:0008006" key="3">
    <source>
        <dbReference type="Google" id="ProtNLM"/>
    </source>
</evidence>
<dbReference type="Gene3D" id="3.30.2000.20">
    <property type="match status" value="1"/>
</dbReference>
<protein>
    <recommendedName>
        <fullName evidence="3">DUF3168 domain-containing protein</fullName>
    </recommendedName>
</protein>
<comment type="caution">
    <text evidence="1">The sequence shown here is derived from an EMBL/GenBank/DDBJ whole genome shotgun (WGS) entry which is preliminary data.</text>
</comment>
<gene>
    <name evidence="1" type="ORF">ELY33_17190</name>
</gene>
<sequence length="132" mass="14096">MSYVSIRAAIQGLIYGWPNAPIAWDNAPTPKEALEAQSNGDPWVALTILPGTTITASIGSSPNVRQTGLIAVQVFVKPDTGTIAAYELCDSLAALLQHKQSGALETLALSVTRTGEMNGYFQLNATVPYRYN</sequence>
<reference evidence="1 2" key="1">
    <citation type="submission" date="2018-12" db="EMBL/GenBank/DDBJ databases">
        <title>three novel Halomonas strain isolated from plants.</title>
        <authorList>
            <person name="Sun C."/>
        </authorList>
    </citation>
    <scope>NUCLEOTIDE SEQUENCE [LARGE SCALE GENOMIC DNA]</scope>
    <source>
        <strain evidence="1 2">DSM 19434</strain>
    </source>
</reference>
<dbReference type="Proteomes" id="UP000287336">
    <property type="component" value="Unassembled WGS sequence"/>
</dbReference>
<evidence type="ECO:0000313" key="1">
    <source>
        <dbReference type="EMBL" id="RUR26843.1"/>
    </source>
</evidence>